<feature type="transmembrane region" description="Helical" evidence="4">
    <location>
        <begin position="403"/>
        <end position="427"/>
    </location>
</feature>
<feature type="compositionally biased region" description="Polar residues" evidence="3">
    <location>
        <begin position="367"/>
        <end position="378"/>
    </location>
</feature>
<keyword evidence="4" id="KW-1133">Transmembrane helix</keyword>
<dbReference type="PANTHER" id="PTHR11738">
    <property type="entry name" value="MHC CLASS I NK CELL RECEPTOR"/>
    <property type="match status" value="1"/>
</dbReference>
<dbReference type="Pfam" id="PF00047">
    <property type="entry name" value="ig"/>
    <property type="match status" value="1"/>
</dbReference>
<keyword evidence="1" id="KW-1015">Disulfide bond</keyword>
<feature type="region of interest" description="Disordered" evidence="3">
    <location>
        <begin position="353"/>
        <end position="378"/>
    </location>
</feature>
<feature type="region of interest" description="Disordered" evidence="3">
    <location>
        <begin position="521"/>
        <end position="586"/>
    </location>
</feature>
<dbReference type="InterPro" id="IPR013783">
    <property type="entry name" value="Ig-like_fold"/>
</dbReference>
<dbReference type="InterPro" id="IPR050412">
    <property type="entry name" value="Ig-like_Receptors_ImmuneReg"/>
</dbReference>
<reference evidence="7" key="1">
    <citation type="submission" date="2025-08" db="UniProtKB">
        <authorList>
            <consortium name="RefSeq"/>
        </authorList>
    </citation>
    <scope>IDENTIFICATION</scope>
</reference>
<gene>
    <name evidence="7" type="primary">LOC107035093</name>
</gene>
<feature type="compositionally biased region" description="Polar residues" evidence="3">
    <location>
        <begin position="549"/>
        <end position="571"/>
    </location>
</feature>
<evidence type="ECO:0000256" key="1">
    <source>
        <dbReference type="ARBA" id="ARBA00023157"/>
    </source>
</evidence>
<sequence>MSSARLGTMGGGATLPTITALLSLGLYWELWGHVQAGVLPKPSIWADPGPTVTKGSPVTIWCKGSQWADVYRLYKRGASRPRETKTPQDSSNTASFFFKRSSSDTAGLYQCAYRRGTRWSEWSDPLPLAVTGNREGPGPSHCGLLLTGRGGRVAAVPVSPGMYREPSLLARPGSLVLWGENLALQCHSEASFDRFALTKDKGLITPLRLEGQRSPDFPLGRVNHSHGGSYRCYSGRYHSYTWSAPSTPLDILITGMYKKPSLSAHPGASVPWGGNVTLQCGSETWSDAFLLSREGSLSPPQHLRLQDTAAPFQVNFTLSPVTSANNGTYRCYSSHSTSPYLLSQPSDPLELLISGGSEDRLPPTAESGPQTGKPQHTSVHSRRSIKWHCWLIHDVPGATGLKLYLNVLIGVSVAFILLLLLLIFLLIRHQRQDRCMKSVAATSVPKDRGRQKSSSPAPDVQEENLLETGDWLEMVLGLEVRVQTWYCVALASPLTLLGPLLYEISGNLGKRWDPLVLSPPDAVVKDTEPEDSRQLDSQAAAPEAPQDVTYAQLNHSTLRQETTAAPPSQSGEPPAEPSVYATLAIH</sequence>
<keyword evidence="6" id="KW-1185">Reference proteome</keyword>
<feature type="domain" description="Immunoglobulin" evidence="5">
    <location>
        <begin position="171"/>
        <end position="252"/>
    </location>
</feature>
<dbReference type="SUPFAM" id="SSF48726">
    <property type="entry name" value="Immunoglobulin"/>
    <property type="match status" value="3"/>
</dbReference>
<dbReference type="SMART" id="SM00409">
    <property type="entry name" value="IG"/>
    <property type="match status" value="3"/>
</dbReference>
<dbReference type="Proteomes" id="UP001652581">
    <property type="component" value="Chromosome 9"/>
</dbReference>
<organism evidence="6 7">
    <name type="scientific">Vicugna pacos</name>
    <name type="common">Alpaca</name>
    <name type="synonym">Lama pacos</name>
    <dbReference type="NCBI Taxonomy" id="30538"/>
    <lineage>
        <taxon>Eukaryota</taxon>
        <taxon>Metazoa</taxon>
        <taxon>Chordata</taxon>
        <taxon>Craniata</taxon>
        <taxon>Vertebrata</taxon>
        <taxon>Euteleostomi</taxon>
        <taxon>Mammalia</taxon>
        <taxon>Eutheria</taxon>
        <taxon>Laurasiatheria</taxon>
        <taxon>Artiodactyla</taxon>
        <taxon>Tylopoda</taxon>
        <taxon>Camelidae</taxon>
        <taxon>Vicugna</taxon>
    </lineage>
</organism>
<dbReference type="Gene3D" id="2.60.40.10">
    <property type="entry name" value="Immunoglobulins"/>
    <property type="match status" value="3"/>
</dbReference>
<evidence type="ECO:0000313" key="6">
    <source>
        <dbReference type="Proteomes" id="UP001652581"/>
    </source>
</evidence>
<feature type="compositionally biased region" description="Basic and acidic residues" evidence="3">
    <location>
        <begin position="523"/>
        <end position="534"/>
    </location>
</feature>
<dbReference type="InterPro" id="IPR036179">
    <property type="entry name" value="Ig-like_dom_sf"/>
</dbReference>
<dbReference type="InterPro" id="IPR003599">
    <property type="entry name" value="Ig_sub"/>
</dbReference>
<accession>A0ABM5DVP5</accession>
<keyword evidence="4" id="KW-0812">Transmembrane</keyword>
<feature type="domain" description="Immunoglobulin" evidence="5">
    <location>
        <begin position="47"/>
        <end position="131"/>
    </location>
</feature>
<dbReference type="RefSeq" id="XP_072824976.1">
    <property type="nucleotide sequence ID" value="XM_072968875.1"/>
</dbReference>
<dbReference type="Pfam" id="PF13895">
    <property type="entry name" value="Ig_2"/>
    <property type="match status" value="1"/>
</dbReference>
<dbReference type="GeneID" id="107035093"/>
<evidence type="ECO:0000259" key="5">
    <source>
        <dbReference type="SMART" id="SM00409"/>
    </source>
</evidence>
<keyword evidence="4" id="KW-0472">Membrane</keyword>
<evidence type="ECO:0000313" key="7">
    <source>
        <dbReference type="RefSeq" id="XP_072824976.1"/>
    </source>
</evidence>
<name>A0ABM5DVP5_VICPA</name>
<proteinExistence type="predicted"/>
<dbReference type="InterPro" id="IPR013151">
    <property type="entry name" value="Immunoglobulin_dom"/>
</dbReference>
<feature type="domain" description="Immunoglobulin" evidence="5">
    <location>
        <begin position="265"/>
        <end position="354"/>
    </location>
</feature>
<protein>
    <submittedName>
        <fullName evidence="7">Leukocyte immunoglobulin-like receptor subfamily B member 3</fullName>
    </submittedName>
</protein>
<keyword evidence="2" id="KW-0393">Immunoglobulin domain</keyword>
<dbReference type="PANTHER" id="PTHR11738:SF88">
    <property type="entry name" value="IG-LIKE DOMAIN-CONTAINING PROTEIN"/>
    <property type="match status" value="1"/>
</dbReference>
<evidence type="ECO:0000256" key="3">
    <source>
        <dbReference type="SAM" id="MobiDB-lite"/>
    </source>
</evidence>
<feature type="region of interest" description="Disordered" evidence="3">
    <location>
        <begin position="438"/>
        <end position="461"/>
    </location>
</feature>
<evidence type="ECO:0000256" key="4">
    <source>
        <dbReference type="SAM" id="Phobius"/>
    </source>
</evidence>
<evidence type="ECO:0000256" key="2">
    <source>
        <dbReference type="ARBA" id="ARBA00023319"/>
    </source>
</evidence>